<evidence type="ECO:0000256" key="2">
    <source>
        <dbReference type="ARBA" id="ARBA00022737"/>
    </source>
</evidence>
<organism evidence="5 6">
    <name type="scientific">Rhynchospora pubera</name>
    <dbReference type="NCBI Taxonomy" id="906938"/>
    <lineage>
        <taxon>Eukaryota</taxon>
        <taxon>Viridiplantae</taxon>
        <taxon>Streptophyta</taxon>
        <taxon>Embryophyta</taxon>
        <taxon>Tracheophyta</taxon>
        <taxon>Spermatophyta</taxon>
        <taxon>Magnoliopsida</taxon>
        <taxon>Liliopsida</taxon>
        <taxon>Poales</taxon>
        <taxon>Cyperaceae</taxon>
        <taxon>Cyperoideae</taxon>
        <taxon>Rhynchosporeae</taxon>
        <taxon>Rhynchospora</taxon>
    </lineage>
</organism>
<keyword evidence="1" id="KW-0479">Metal-binding</keyword>
<proteinExistence type="predicted"/>
<dbReference type="FunFam" id="1.10.238.10:FF:000003">
    <property type="entry name" value="Calmodulin A"/>
    <property type="match status" value="1"/>
</dbReference>
<feature type="domain" description="EF-hand" evidence="4">
    <location>
        <begin position="181"/>
        <end position="214"/>
    </location>
</feature>
<dbReference type="Gene3D" id="1.10.238.10">
    <property type="entry name" value="EF-hand"/>
    <property type="match status" value="1"/>
</dbReference>
<accession>A0AAV8CM02</accession>
<dbReference type="InterPro" id="IPR018247">
    <property type="entry name" value="EF_Hand_1_Ca_BS"/>
</dbReference>
<keyword evidence="3" id="KW-0106">Calcium</keyword>
<dbReference type="Pfam" id="PF13499">
    <property type="entry name" value="EF-hand_7"/>
    <property type="match status" value="1"/>
</dbReference>
<evidence type="ECO:0000256" key="1">
    <source>
        <dbReference type="ARBA" id="ARBA00022723"/>
    </source>
</evidence>
<keyword evidence="2" id="KW-0677">Repeat</keyword>
<dbReference type="InterPro" id="IPR011992">
    <property type="entry name" value="EF-hand-dom_pair"/>
</dbReference>
<sequence>MDRAIQLQHWMRSVNMECRVTESISHCLYSVSTCSLVQLSKYVLCCSLKTARLYCMISLLTDYCHDCTTNGDEDEDKMAEEKEIIQEEISLSFCEKHDPKDELTCEDVNTIMSNLCVEGWRKIEKQDKDLIQGANELLEDKNASLVELKEAFYVFDRDEDGFITPFELWSVLRRLGLKEGMRYEDCEEMIRVHDKDDDGRISFSEFKSMMEQCL</sequence>
<protein>
    <submittedName>
        <fullName evidence="5">Calcium-binding EF-hand family protein</fullName>
    </submittedName>
</protein>
<evidence type="ECO:0000256" key="3">
    <source>
        <dbReference type="ARBA" id="ARBA00022837"/>
    </source>
</evidence>
<gene>
    <name evidence="5" type="ORF">LUZ62_091039</name>
</gene>
<dbReference type="InterPro" id="IPR039647">
    <property type="entry name" value="EF_hand_pair_protein_CML-like"/>
</dbReference>
<dbReference type="PROSITE" id="PS50222">
    <property type="entry name" value="EF_HAND_2"/>
    <property type="match status" value="2"/>
</dbReference>
<dbReference type="AlphaFoldDB" id="A0AAV8CM02"/>
<dbReference type="InterPro" id="IPR002048">
    <property type="entry name" value="EF_hand_dom"/>
</dbReference>
<dbReference type="EMBL" id="JAMFTS010000005">
    <property type="protein sequence ID" value="KAJ4756634.1"/>
    <property type="molecule type" value="Genomic_DNA"/>
</dbReference>
<dbReference type="PROSITE" id="PS00018">
    <property type="entry name" value="EF_HAND_1"/>
    <property type="match status" value="2"/>
</dbReference>
<reference evidence="5" key="1">
    <citation type="submission" date="2022-08" db="EMBL/GenBank/DDBJ databases">
        <authorList>
            <person name="Marques A."/>
        </authorList>
    </citation>
    <scope>NUCLEOTIDE SEQUENCE</scope>
    <source>
        <strain evidence="5">RhyPub2mFocal</strain>
        <tissue evidence="5">Leaves</tissue>
    </source>
</reference>
<evidence type="ECO:0000259" key="4">
    <source>
        <dbReference type="PROSITE" id="PS50222"/>
    </source>
</evidence>
<keyword evidence="6" id="KW-1185">Reference proteome</keyword>
<evidence type="ECO:0000313" key="5">
    <source>
        <dbReference type="EMBL" id="KAJ4756634.1"/>
    </source>
</evidence>
<dbReference type="GO" id="GO:0005509">
    <property type="term" value="F:calcium ion binding"/>
    <property type="evidence" value="ECO:0007669"/>
    <property type="project" value="InterPro"/>
</dbReference>
<name>A0AAV8CM02_9POAL</name>
<dbReference type="SUPFAM" id="SSF47473">
    <property type="entry name" value="EF-hand"/>
    <property type="match status" value="1"/>
</dbReference>
<dbReference type="Proteomes" id="UP001140206">
    <property type="component" value="Chromosome 5"/>
</dbReference>
<dbReference type="SMART" id="SM00054">
    <property type="entry name" value="EFh"/>
    <property type="match status" value="2"/>
</dbReference>
<dbReference type="PANTHER" id="PTHR10891">
    <property type="entry name" value="EF-HAND CALCIUM-BINDING DOMAIN CONTAINING PROTEIN"/>
    <property type="match status" value="1"/>
</dbReference>
<feature type="domain" description="EF-hand" evidence="4">
    <location>
        <begin position="143"/>
        <end position="178"/>
    </location>
</feature>
<evidence type="ECO:0000313" key="6">
    <source>
        <dbReference type="Proteomes" id="UP001140206"/>
    </source>
</evidence>
<comment type="caution">
    <text evidence="5">The sequence shown here is derived from an EMBL/GenBank/DDBJ whole genome shotgun (WGS) entry which is preliminary data.</text>
</comment>
<dbReference type="CDD" id="cd00051">
    <property type="entry name" value="EFh"/>
    <property type="match status" value="1"/>
</dbReference>